<dbReference type="InterPro" id="IPR039367">
    <property type="entry name" value="Och1-like"/>
</dbReference>
<comment type="similarity">
    <text evidence="1">Belongs to the glycosyltransferase 32 family.</text>
</comment>
<evidence type="ECO:0000256" key="1">
    <source>
        <dbReference type="ARBA" id="ARBA00009003"/>
    </source>
</evidence>
<comment type="caution">
    <text evidence="3">The sequence shown here is derived from an EMBL/GenBank/DDBJ whole genome shotgun (WGS) entry which is preliminary data.</text>
</comment>
<accession>A0AAN7TD10</accession>
<name>A0AAN7TD10_9EURO</name>
<organism evidence="3 4">
    <name type="scientific">Lithohypha guttulata</name>
    <dbReference type="NCBI Taxonomy" id="1690604"/>
    <lineage>
        <taxon>Eukaryota</taxon>
        <taxon>Fungi</taxon>
        <taxon>Dikarya</taxon>
        <taxon>Ascomycota</taxon>
        <taxon>Pezizomycotina</taxon>
        <taxon>Eurotiomycetes</taxon>
        <taxon>Chaetothyriomycetidae</taxon>
        <taxon>Chaetothyriales</taxon>
        <taxon>Trichomeriaceae</taxon>
        <taxon>Lithohypha</taxon>
    </lineage>
</organism>
<keyword evidence="2" id="KW-0472">Membrane</keyword>
<keyword evidence="4" id="KW-1185">Reference proteome</keyword>
<dbReference type="GO" id="GO:0000136">
    <property type="term" value="C:mannan polymerase complex"/>
    <property type="evidence" value="ECO:0007669"/>
    <property type="project" value="TreeGrafter"/>
</dbReference>
<dbReference type="PANTHER" id="PTHR31834">
    <property type="entry name" value="INITIATION-SPECIFIC ALPHA-1,6-MANNOSYLTRANSFERASE"/>
    <property type="match status" value="1"/>
</dbReference>
<evidence type="ECO:0000313" key="3">
    <source>
        <dbReference type="EMBL" id="KAK5090839.1"/>
    </source>
</evidence>
<reference evidence="3 4" key="1">
    <citation type="submission" date="2023-08" db="EMBL/GenBank/DDBJ databases">
        <title>Black Yeasts Isolated from many extreme environments.</title>
        <authorList>
            <person name="Coleine C."/>
            <person name="Stajich J.E."/>
            <person name="Selbmann L."/>
        </authorList>
    </citation>
    <scope>NUCLEOTIDE SEQUENCE [LARGE SCALE GENOMIC DNA]</scope>
    <source>
        <strain evidence="3 4">CCFEE 5910</strain>
    </source>
</reference>
<dbReference type="InterPro" id="IPR029044">
    <property type="entry name" value="Nucleotide-diphossugar_trans"/>
</dbReference>
<dbReference type="PANTHER" id="PTHR31834:SF1">
    <property type="entry name" value="INITIATION-SPECIFIC ALPHA-1,6-MANNOSYLTRANSFERASE"/>
    <property type="match status" value="1"/>
</dbReference>
<keyword evidence="2" id="KW-1133">Transmembrane helix</keyword>
<dbReference type="AlphaFoldDB" id="A0AAN7TD10"/>
<protein>
    <recommendedName>
        <fullName evidence="5">Initiation-specific alpha-1,6-mannosyltransferase</fullName>
    </recommendedName>
</protein>
<gene>
    <name evidence="3" type="ORF">LTR05_001016</name>
</gene>
<dbReference type="GO" id="GO:0006487">
    <property type="term" value="P:protein N-linked glycosylation"/>
    <property type="evidence" value="ECO:0007669"/>
    <property type="project" value="TreeGrafter"/>
</dbReference>
<dbReference type="Gene3D" id="3.90.550.20">
    <property type="match status" value="1"/>
</dbReference>
<dbReference type="EMBL" id="JAVRRJ010000001">
    <property type="protein sequence ID" value="KAK5090839.1"/>
    <property type="molecule type" value="Genomic_DNA"/>
</dbReference>
<sequence length="321" mass="36530">MLSGRYPTWQNARLKTIASIVFCIVALVLVYEERAVLDPRKANVVSVLPSIPSFIWHVFLHKREIDPKLQTAIHSWAELNPEHEYHLVDTVGATDILFDLYKTRPDVVHTFQSLESTVMRADFLRYVLLARYGGVYTDVDTEAIIPINHWIPEAYKNFTRVVIGIEYDQLEEERHVTMPHSLSLCQWTIAATANHPLLWYAVEETMYQIHSLADSYQTDVEHLRPTDKEVIVTTGPGLWTASVIKHLRNKGYHNITYADFSGLKEPKLIDDILILPIDAFGTGQPHSGSNKEGSPDALARHLFSMSWRHGCTPGDSAPCWD</sequence>
<evidence type="ECO:0008006" key="5">
    <source>
        <dbReference type="Google" id="ProtNLM"/>
    </source>
</evidence>
<evidence type="ECO:0000256" key="2">
    <source>
        <dbReference type="SAM" id="Phobius"/>
    </source>
</evidence>
<dbReference type="GO" id="GO:0000009">
    <property type="term" value="F:alpha-1,6-mannosyltransferase activity"/>
    <property type="evidence" value="ECO:0007669"/>
    <property type="project" value="InterPro"/>
</dbReference>
<dbReference type="SUPFAM" id="SSF53448">
    <property type="entry name" value="Nucleotide-diphospho-sugar transferases"/>
    <property type="match status" value="1"/>
</dbReference>
<dbReference type="Proteomes" id="UP001309876">
    <property type="component" value="Unassembled WGS sequence"/>
</dbReference>
<feature type="transmembrane region" description="Helical" evidence="2">
    <location>
        <begin position="12"/>
        <end position="31"/>
    </location>
</feature>
<dbReference type="InterPro" id="IPR007577">
    <property type="entry name" value="GlycoTrfase_DXD_sugar-bd_CS"/>
</dbReference>
<evidence type="ECO:0000313" key="4">
    <source>
        <dbReference type="Proteomes" id="UP001309876"/>
    </source>
</evidence>
<dbReference type="Pfam" id="PF04488">
    <property type="entry name" value="Gly_transf_sug"/>
    <property type="match status" value="1"/>
</dbReference>
<keyword evidence="2" id="KW-0812">Transmembrane</keyword>
<proteinExistence type="inferred from homology"/>